<reference evidence="1 2" key="1">
    <citation type="submission" date="2020-08" db="EMBL/GenBank/DDBJ databases">
        <title>Genomic Encyclopedia of Type Strains, Phase IV (KMG-V): Genome sequencing to study the core and pangenomes of soil and plant-associated prokaryotes.</title>
        <authorList>
            <person name="Whitman W."/>
        </authorList>
    </citation>
    <scope>NUCLEOTIDE SEQUENCE [LARGE SCALE GENOMIC DNA]</scope>
    <source>
        <strain evidence="1 2">MP7CTX6</strain>
    </source>
</reference>
<dbReference type="NCBIfam" id="TIGR02453">
    <property type="entry name" value="TIGR02453 family protein"/>
    <property type="match status" value="1"/>
</dbReference>
<dbReference type="RefSeq" id="WP_183866105.1">
    <property type="nucleotide sequence ID" value="NZ_JACHCF010000002.1"/>
</dbReference>
<accession>A0A7W8YQR3</accession>
<dbReference type="PIRSF" id="PIRSF028451">
    <property type="entry name" value="UCP028451"/>
    <property type="match status" value="1"/>
</dbReference>
<evidence type="ECO:0000313" key="1">
    <source>
        <dbReference type="EMBL" id="MBB5620060.1"/>
    </source>
</evidence>
<dbReference type="InterPro" id="IPR015996">
    <property type="entry name" value="UCP028451"/>
</dbReference>
<dbReference type="AlphaFoldDB" id="A0A7W8YQR3"/>
<dbReference type="Proteomes" id="UP000537718">
    <property type="component" value="Unassembled WGS sequence"/>
</dbReference>
<comment type="caution">
    <text evidence="1">The sequence shown here is derived from an EMBL/GenBank/DDBJ whole genome shotgun (WGS) entry which is preliminary data.</text>
</comment>
<dbReference type="EMBL" id="JACHCF010000002">
    <property type="protein sequence ID" value="MBB5620060.1"/>
    <property type="molecule type" value="Genomic_DNA"/>
</dbReference>
<organism evidence="1 2">
    <name type="scientific">Pedobacter cryoconitis</name>
    <dbReference type="NCBI Taxonomy" id="188932"/>
    <lineage>
        <taxon>Bacteria</taxon>
        <taxon>Pseudomonadati</taxon>
        <taxon>Bacteroidota</taxon>
        <taxon>Sphingobacteriia</taxon>
        <taxon>Sphingobacteriales</taxon>
        <taxon>Sphingobacteriaceae</taxon>
        <taxon>Pedobacter</taxon>
    </lineage>
</organism>
<evidence type="ECO:0000313" key="2">
    <source>
        <dbReference type="Proteomes" id="UP000537718"/>
    </source>
</evidence>
<proteinExistence type="predicted"/>
<dbReference type="Pfam" id="PF09365">
    <property type="entry name" value="DUF2461"/>
    <property type="match status" value="1"/>
</dbReference>
<sequence length="220" mass="25136">MIKPETLAFLSAVAANNNREWFALNKEWYETAKADVIHLVEELIPVLATVDPQFPLETQAKKCVMRIYRDVRFSKNKDPYKNNFGISFSVKNPNGNGPEFYLHLQPGKSFFAGGYWMPEASLLKKIREEIDYNTSEFLEIIEAKGFTDQFKLSTEDTLKKAPKGYDPEHPHIGLLKLKSFIAVLPLTDQELLKPTLVNHLKKAFTGIYPFVRFLRGAIAP</sequence>
<protein>
    <submittedName>
        <fullName evidence="1">Uncharacterized protein (TIGR02453 family)</fullName>
    </submittedName>
</protein>
<gene>
    <name evidence="1" type="ORF">HDE69_001098</name>
</gene>
<name>A0A7W8YQR3_9SPHI</name>
<dbReference type="PANTHER" id="PTHR36452:SF1">
    <property type="entry name" value="DUF2461 DOMAIN-CONTAINING PROTEIN"/>
    <property type="match status" value="1"/>
</dbReference>
<dbReference type="PANTHER" id="PTHR36452">
    <property type="entry name" value="CHROMOSOME 12, WHOLE GENOME SHOTGUN SEQUENCE"/>
    <property type="match status" value="1"/>
</dbReference>
<dbReference type="InterPro" id="IPR012808">
    <property type="entry name" value="CHP02453"/>
</dbReference>